<evidence type="ECO:0000313" key="1">
    <source>
        <dbReference type="EMBL" id="KAH1171235.1"/>
    </source>
</evidence>
<comment type="caution">
    <text evidence="1">The sequence shown here is derived from an EMBL/GenBank/DDBJ whole genome shotgun (WGS) entry which is preliminary data.</text>
</comment>
<proteinExistence type="predicted"/>
<gene>
    <name evidence="1" type="ORF">KIL84_006853</name>
</gene>
<sequence length="100" mass="10660">MLQVLLTLRTPQVRVTLPLPCAHPDKRGMQGAGVRGLWDGITPQHGGRSALVGCSSSPVPRVKTVTPVCSLPHLPQPLANTIPWGWSAQTHVTVHGHCPP</sequence>
<feature type="non-terminal residue" evidence="1">
    <location>
        <position position="100"/>
    </location>
</feature>
<organism evidence="1 2">
    <name type="scientific">Mauremys mutica</name>
    <name type="common">yellowpond turtle</name>
    <dbReference type="NCBI Taxonomy" id="74926"/>
    <lineage>
        <taxon>Eukaryota</taxon>
        <taxon>Metazoa</taxon>
        <taxon>Chordata</taxon>
        <taxon>Craniata</taxon>
        <taxon>Vertebrata</taxon>
        <taxon>Euteleostomi</taxon>
        <taxon>Archelosauria</taxon>
        <taxon>Testudinata</taxon>
        <taxon>Testudines</taxon>
        <taxon>Cryptodira</taxon>
        <taxon>Durocryptodira</taxon>
        <taxon>Testudinoidea</taxon>
        <taxon>Geoemydidae</taxon>
        <taxon>Geoemydinae</taxon>
        <taxon>Mauremys</taxon>
    </lineage>
</organism>
<name>A0A9D3X1Z9_9SAUR</name>
<keyword evidence="2" id="KW-1185">Reference proteome</keyword>
<dbReference type="EMBL" id="JAHDVG010000483">
    <property type="protein sequence ID" value="KAH1171235.1"/>
    <property type="molecule type" value="Genomic_DNA"/>
</dbReference>
<dbReference type="Proteomes" id="UP000827986">
    <property type="component" value="Unassembled WGS sequence"/>
</dbReference>
<accession>A0A9D3X1Z9</accession>
<evidence type="ECO:0000313" key="2">
    <source>
        <dbReference type="Proteomes" id="UP000827986"/>
    </source>
</evidence>
<dbReference type="AlphaFoldDB" id="A0A9D3X1Z9"/>
<protein>
    <submittedName>
        <fullName evidence="1">Uncharacterized protein</fullName>
    </submittedName>
</protein>
<reference evidence="1" key="1">
    <citation type="submission" date="2021-09" db="EMBL/GenBank/DDBJ databases">
        <title>The genome of Mauremys mutica provides insights into the evolution of semi-aquatic lifestyle.</title>
        <authorList>
            <person name="Gong S."/>
            <person name="Gao Y."/>
        </authorList>
    </citation>
    <scope>NUCLEOTIDE SEQUENCE</scope>
    <source>
        <strain evidence="1">MM-2020</strain>
        <tissue evidence="1">Muscle</tissue>
    </source>
</reference>